<evidence type="ECO:0000256" key="5">
    <source>
        <dbReference type="ARBA" id="ARBA00025933"/>
    </source>
</evidence>
<dbReference type="PROSITE" id="PS00588">
    <property type="entry name" value="FLAGELLA_BB_ROD"/>
    <property type="match status" value="1"/>
</dbReference>
<dbReference type="PANTHER" id="PTHR30435">
    <property type="entry name" value="FLAGELLAR PROTEIN"/>
    <property type="match status" value="1"/>
</dbReference>
<dbReference type="Proteomes" id="UP000509568">
    <property type="component" value="Chromosome"/>
</dbReference>
<dbReference type="Pfam" id="PF00460">
    <property type="entry name" value="Flg_bb_rod"/>
    <property type="match status" value="1"/>
</dbReference>
<gene>
    <name evidence="12" type="primary">flgG</name>
    <name evidence="12" type="ORF">HWQ56_07280</name>
</gene>
<evidence type="ECO:0000313" key="13">
    <source>
        <dbReference type="Proteomes" id="UP000509568"/>
    </source>
</evidence>
<keyword evidence="13" id="KW-1185">Reference proteome</keyword>
<dbReference type="NCBIfam" id="TIGR02488">
    <property type="entry name" value="flgG_G_neg"/>
    <property type="match status" value="1"/>
</dbReference>
<sequence>MLPALYVSKTGLAAQDMNLTTISNNLANVSTTGFKADRAEFQDLLYQTKRQPGANSTTDTELPSGLQLGTGVRIVGTQKNFTAGSLATTDQPLDMAINGRGFFQITQPDGTTAYTRDGTFHLDSNGQIVTASGNALNPAIVVPTNAQTFTVGTDGTVSITTAASATSTVIGNLQTADFINPAGLQAIGSNLYLETASSGAPQVGTPGLNGFGTTLQNTLENSNVSTVEELVNMITTQRAYEMNSKVISTADQMLQYVTQNL</sequence>
<keyword evidence="12" id="KW-0966">Cell projection</keyword>
<accession>A0A7D5D5A8</accession>
<dbReference type="InterPro" id="IPR019776">
    <property type="entry name" value="Flagellar_basal_body_rod_CS"/>
</dbReference>
<evidence type="ECO:0000259" key="9">
    <source>
        <dbReference type="Pfam" id="PF00460"/>
    </source>
</evidence>
<dbReference type="GO" id="GO:0071978">
    <property type="term" value="P:bacterial-type flagellum-dependent swarming motility"/>
    <property type="evidence" value="ECO:0007669"/>
    <property type="project" value="TreeGrafter"/>
</dbReference>
<comment type="similarity">
    <text evidence="2 8">Belongs to the flagella basal body rod proteins family.</text>
</comment>
<evidence type="ECO:0000256" key="7">
    <source>
        <dbReference type="NCBIfam" id="TIGR02488"/>
    </source>
</evidence>
<dbReference type="InterPro" id="IPR010930">
    <property type="entry name" value="Flg_bb/hook_C_dom"/>
</dbReference>
<dbReference type="InterPro" id="IPR001444">
    <property type="entry name" value="Flag_bb_rod_N"/>
</dbReference>
<dbReference type="InterPro" id="IPR020013">
    <property type="entry name" value="Flagellar_FlgE/F/G"/>
</dbReference>
<evidence type="ECO:0000259" key="11">
    <source>
        <dbReference type="Pfam" id="PF22692"/>
    </source>
</evidence>
<dbReference type="AlphaFoldDB" id="A0A7D5D5A8"/>
<evidence type="ECO:0000256" key="8">
    <source>
        <dbReference type="RuleBase" id="RU362116"/>
    </source>
</evidence>
<dbReference type="PANTHER" id="PTHR30435:SF19">
    <property type="entry name" value="FLAGELLAR BASAL-BODY ROD PROTEIN FLGG"/>
    <property type="match status" value="1"/>
</dbReference>
<evidence type="ECO:0000256" key="2">
    <source>
        <dbReference type="ARBA" id="ARBA00009677"/>
    </source>
</evidence>
<dbReference type="InterPro" id="IPR012834">
    <property type="entry name" value="FlgG_G_neg"/>
</dbReference>
<dbReference type="Pfam" id="PF22692">
    <property type="entry name" value="LlgE_F_G_D1"/>
    <property type="match status" value="1"/>
</dbReference>
<comment type="subcellular location">
    <subcellularLocation>
        <location evidence="1 8">Bacterial flagellum basal body</location>
    </subcellularLocation>
</comment>
<evidence type="ECO:0000256" key="3">
    <source>
        <dbReference type="ARBA" id="ARBA00017948"/>
    </source>
</evidence>
<keyword evidence="4 8" id="KW-0975">Bacterial flagellum</keyword>
<feature type="domain" description="Flagellar basal body rod protein N-terminal" evidence="9">
    <location>
        <begin position="5"/>
        <end position="35"/>
    </location>
</feature>
<feature type="domain" description="Flagellar hook protein FlgE/F/G-like D1" evidence="11">
    <location>
        <begin position="96"/>
        <end position="158"/>
    </location>
</feature>
<feature type="domain" description="Flagellar basal-body/hook protein C-terminal" evidence="10">
    <location>
        <begin position="216"/>
        <end position="259"/>
    </location>
</feature>
<dbReference type="InterPro" id="IPR053967">
    <property type="entry name" value="LlgE_F_G-like_D1"/>
</dbReference>
<dbReference type="RefSeq" id="WP_027981700.1">
    <property type="nucleotide sequence ID" value="NZ_CP056030.1"/>
</dbReference>
<evidence type="ECO:0000313" key="12">
    <source>
        <dbReference type="EMBL" id="QKZ03599.1"/>
    </source>
</evidence>
<reference evidence="12 13" key="1">
    <citation type="submission" date="2020-06" db="EMBL/GenBank/DDBJ databases">
        <title>Pseudomonas eucalypticola sp. nov., an endophyte of Eucalyptus dunnii leaves with biocontrol ability of eucalyptus leaf blight.</title>
        <authorList>
            <person name="Liu Y."/>
            <person name="Song Z."/>
            <person name="Zeng H."/>
            <person name="Lu M."/>
            <person name="Wang X."/>
            <person name="Lian X."/>
            <person name="Zhang Q."/>
        </authorList>
    </citation>
    <scope>NUCLEOTIDE SEQUENCE [LARGE SCALE GENOMIC DNA]</scope>
    <source>
        <strain evidence="12 13">NP-1</strain>
    </source>
</reference>
<evidence type="ECO:0000256" key="4">
    <source>
        <dbReference type="ARBA" id="ARBA00023143"/>
    </source>
</evidence>
<keyword evidence="12" id="KW-0282">Flagellum</keyword>
<evidence type="ECO:0000259" key="10">
    <source>
        <dbReference type="Pfam" id="PF06429"/>
    </source>
</evidence>
<dbReference type="KEGG" id="pez:HWQ56_07280"/>
<dbReference type="Pfam" id="PF06429">
    <property type="entry name" value="Flg_bbr_C"/>
    <property type="match status" value="1"/>
</dbReference>
<dbReference type="GO" id="GO:0009426">
    <property type="term" value="C:bacterial-type flagellum basal body, distal rod"/>
    <property type="evidence" value="ECO:0007669"/>
    <property type="project" value="UniProtKB-UniRule"/>
</dbReference>
<dbReference type="InterPro" id="IPR037925">
    <property type="entry name" value="FlgE/F/G-like"/>
</dbReference>
<protein>
    <recommendedName>
        <fullName evidence="3 7">Flagellar basal-body rod protein FlgG</fullName>
    </recommendedName>
    <alternativeName>
        <fullName evidence="6 8">Distal rod protein</fullName>
    </alternativeName>
</protein>
<evidence type="ECO:0000256" key="1">
    <source>
        <dbReference type="ARBA" id="ARBA00004117"/>
    </source>
</evidence>
<dbReference type="SUPFAM" id="SSF117143">
    <property type="entry name" value="Flagellar hook protein flgE"/>
    <property type="match status" value="1"/>
</dbReference>
<dbReference type="NCBIfam" id="TIGR03506">
    <property type="entry name" value="FlgEFG_subfam"/>
    <property type="match status" value="2"/>
</dbReference>
<organism evidence="12 13">
    <name type="scientific">Pseudomonas eucalypticola</name>
    <dbReference type="NCBI Taxonomy" id="2599595"/>
    <lineage>
        <taxon>Bacteria</taxon>
        <taxon>Pseudomonadati</taxon>
        <taxon>Pseudomonadota</taxon>
        <taxon>Gammaproteobacteria</taxon>
        <taxon>Pseudomonadales</taxon>
        <taxon>Pseudomonadaceae</taxon>
        <taxon>Pseudomonas</taxon>
    </lineage>
</organism>
<dbReference type="EMBL" id="CP056030">
    <property type="protein sequence ID" value="QKZ03599.1"/>
    <property type="molecule type" value="Genomic_DNA"/>
</dbReference>
<name>A0A7D5D5A8_9PSED</name>
<comment type="subunit">
    <text evidence="5 8">The basal body constitutes a major portion of the flagellar organelle and consists of four rings (L,P,S, and M) mounted on a central rod. The rod consists of about 26 subunits of FlgG in the distal portion, and FlgB, FlgC and FlgF are thought to build up the proximal portion of the rod with about 6 subunits each.</text>
</comment>
<keyword evidence="12" id="KW-0969">Cilium</keyword>
<proteinExistence type="inferred from homology"/>
<evidence type="ECO:0000256" key="6">
    <source>
        <dbReference type="ARBA" id="ARBA00032912"/>
    </source>
</evidence>